<dbReference type="STRING" id="1173061.A0A0J9X348"/>
<gene>
    <name evidence="3" type="ORF">BN980_GECA01s07897g</name>
</gene>
<keyword evidence="4" id="KW-1185">Reference proteome</keyword>
<dbReference type="EMBL" id="CCBN010000001">
    <property type="protein sequence ID" value="CDO51537.1"/>
    <property type="molecule type" value="Genomic_DNA"/>
</dbReference>
<organism evidence="3 4">
    <name type="scientific">Geotrichum candidum</name>
    <name type="common">Oospora lactis</name>
    <name type="synonym">Dipodascus geotrichum</name>
    <dbReference type="NCBI Taxonomy" id="1173061"/>
    <lineage>
        <taxon>Eukaryota</taxon>
        <taxon>Fungi</taxon>
        <taxon>Dikarya</taxon>
        <taxon>Ascomycota</taxon>
        <taxon>Saccharomycotina</taxon>
        <taxon>Dipodascomycetes</taxon>
        <taxon>Dipodascales</taxon>
        <taxon>Dipodascaceae</taxon>
        <taxon>Geotrichum</taxon>
    </lineage>
</organism>
<reference evidence="3" key="1">
    <citation type="submission" date="2014-03" db="EMBL/GenBank/DDBJ databases">
        <authorList>
            <person name="Casaregola S."/>
        </authorList>
    </citation>
    <scope>NUCLEOTIDE SEQUENCE [LARGE SCALE GENOMIC DNA]</scope>
    <source>
        <strain evidence="3">CLIB 918</strain>
    </source>
</reference>
<dbReference type="OrthoDB" id="18530at2759"/>
<evidence type="ECO:0000313" key="3">
    <source>
        <dbReference type="EMBL" id="CDO51537.1"/>
    </source>
</evidence>
<feature type="chain" id="PRO_5005325449" description="Protein BIG1" evidence="2">
    <location>
        <begin position="22"/>
        <end position="270"/>
    </location>
</feature>
<evidence type="ECO:0000256" key="1">
    <source>
        <dbReference type="SAM" id="Phobius"/>
    </source>
</evidence>
<dbReference type="AlphaFoldDB" id="A0A0J9X348"/>
<proteinExistence type="predicted"/>
<keyword evidence="1" id="KW-1133">Transmembrane helix</keyword>
<dbReference type="PANTHER" id="PTHR40368:SF1">
    <property type="entry name" value="YALI0F14399P"/>
    <property type="match status" value="1"/>
</dbReference>
<evidence type="ECO:0000313" key="4">
    <source>
        <dbReference type="Proteomes" id="UP000242525"/>
    </source>
</evidence>
<name>A0A0J9X348_GEOCN</name>
<keyword evidence="1" id="KW-0812">Transmembrane</keyword>
<keyword evidence="2" id="KW-0732">Signal</keyword>
<evidence type="ECO:0000256" key="2">
    <source>
        <dbReference type="SAM" id="SignalP"/>
    </source>
</evidence>
<dbReference type="Proteomes" id="UP000242525">
    <property type="component" value="Unassembled WGS sequence"/>
</dbReference>
<feature type="signal peptide" evidence="2">
    <location>
        <begin position="1"/>
        <end position="21"/>
    </location>
</feature>
<comment type="caution">
    <text evidence="3">The sequence shown here is derived from an EMBL/GenBank/DDBJ whole genome shotgun (WGS) entry which is preliminary data.</text>
</comment>
<feature type="transmembrane region" description="Helical" evidence="1">
    <location>
        <begin position="223"/>
        <end position="247"/>
    </location>
</feature>
<evidence type="ECO:0008006" key="5">
    <source>
        <dbReference type="Google" id="ProtNLM"/>
    </source>
</evidence>
<sequence length="270" mass="29488">MKLSFSTLIAVGSVLIARTSAQVSTIEAYPDPNGLAVAGYSRGDNIPIECIQRNTESGEHKFDEAGNIVYAPFPNCFETDKPLSLKYNVDEVLNCTIDLGHDFFHVFQLLIHEDVPFSCRIPYAKRVIDSDSKEASEPAFIPLTFNIRGKIQESHLHIDPFLNVALLANNTGNTVISGSAFSSGSTSQRAIIGDSLSLKLAVRWYRGAVIPTANGALLSSSTTLMYCFATFIGTLAITIAVLYGFVFPKKLKVEMRRHIPGTSGYDSKLD</sequence>
<accession>A0A0J9X348</accession>
<protein>
    <recommendedName>
        <fullName evidence="5">Protein BIG1</fullName>
    </recommendedName>
</protein>
<dbReference type="PANTHER" id="PTHR40368">
    <property type="entry name" value="YALI0F14399P"/>
    <property type="match status" value="1"/>
</dbReference>
<keyword evidence="1" id="KW-0472">Membrane</keyword>